<dbReference type="GO" id="GO:0009421">
    <property type="term" value="C:bacterial-type flagellum filament cap"/>
    <property type="evidence" value="ECO:0007669"/>
    <property type="project" value="InterPro"/>
</dbReference>
<reference evidence="9" key="1">
    <citation type="submission" date="2015-09" db="EMBL/GenBank/DDBJ databases">
        <authorList>
            <person name="Wibberg D."/>
        </authorList>
    </citation>
    <scope>NUCLEOTIDE SEQUENCE [LARGE SCALE GENOMIC DNA]</scope>
    <source>
        <strain evidence="9">SD1D</strain>
    </source>
</reference>
<sequence length="652" mass="72142">MPPLRLSGLASGMDTEAVIEQLMKAERLKTTKVQNKITTTEWKQDKWKDLNKKIYSFYTNQLSKLRMQGNFDIKKATSSNTSKVEVTAANTAPEGTHIIKVKQLASSQFLTGAKIDKDINLNTKLSELGLKAEDGVTIHINAEKSVDFEVNSNSTVGDFINALRSAGLNANYDTVQKRFFISSKKSGVENQFTMYTSSETLKDKNAVLDFIGYGSLSSQDKNKVNDYLASYLKSEDSNEKNEILENLTKIKFNSEAFINEYMADEENKAAATAAVQERLKDEYPDGVIPQEQLEEEVQKELENAAKTAAQERFDSLKNELEPLMEKYADQSENPASESVSLSGLGLGEIRNDSGTIELSGVTGAVLVNAKDAIIEYNGAELTGSSNNFSVNGLNLNLKGITAVGDADKGIEDDVISISITNDTQAVYDMVKDFVKSYNELLTEMNEAYYAASARGYDPLTDEEKETMTEEQIKKWEDKIKDALLRRDDTLGSLLSMFRTSLSEGVKVGDKTYSLASFGIMSGDYSEKGILHIHGDEDFAKVASNDNKLMEALSNNPEEVRTVLNTIADKLYSSLMNKMKSTTLSSALTVYNDKELSKTLDNHKSDLKKLEAKLAKIEEKYYKQFAAMESAMAKMNAQSSSLMSMLGINTGQN</sequence>
<feature type="domain" description="Flagellar hook-associated protein 2 C-terminal" evidence="7">
    <location>
        <begin position="369"/>
        <end position="636"/>
    </location>
</feature>
<dbReference type="EMBL" id="LN879430">
    <property type="protein sequence ID" value="CUH91924.1"/>
    <property type="molecule type" value="Genomic_DNA"/>
</dbReference>
<dbReference type="Proteomes" id="UP000196053">
    <property type="component" value="Chromosome I"/>
</dbReference>
<evidence type="ECO:0000313" key="8">
    <source>
        <dbReference type="EMBL" id="CUH91924.1"/>
    </source>
</evidence>
<comment type="subcellular location">
    <subcellularLocation>
        <location evidence="5">Secreted</location>
    </subcellularLocation>
    <subcellularLocation>
        <location evidence="5">Bacterial flagellum</location>
    </subcellularLocation>
</comment>
<comment type="function">
    <text evidence="5">Required for morphogenesis and for the elongation of the flagellar filament by facilitating polymerization of the flagellin monomers at the tip of growing filament. Forms a capping structure, which prevents flagellin subunits (transported through the central channel of the flagellum) from leaking out without polymerization at the distal end.</text>
</comment>
<dbReference type="AlphaFoldDB" id="A0A0K8J3G4"/>
<name>A0A0K8J3G4_9FIRM</name>
<evidence type="ECO:0000256" key="2">
    <source>
        <dbReference type="ARBA" id="ARBA00011255"/>
    </source>
</evidence>
<dbReference type="OrthoDB" id="9776025at2"/>
<evidence type="ECO:0000259" key="6">
    <source>
        <dbReference type="Pfam" id="PF02465"/>
    </source>
</evidence>
<dbReference type="Pfam" id="PF07195">
    <property type="entry name" value="FliD_C"/>
    <property type="match status" value="1"/>
</dbReference>
<keyword evidence="3 5" id="KW-0175">Coiled coil</keyword>
<dbReference type="KEGG" id="hsd:SD1D_0371"/>
<dbReference type="GO" id="GO:0009424">
    <property type="term" value="C:bacterial-type flagellum hook"/>
    <property type="evidence" value="ECO:0007669"/>
    <property type="project" value="UniProtKB-UniRule"/>
</dbReference>
<dbReference type="InterPro" id="IPR010809">
    <property type="entry name" value="FliD_C"/>
</dbReference>
<protein>
    <recommendedName>
        <fullName evidence="5">Flagellar hook-associated protein 2</fullName>
        <shortName evidence="5">HAP2</shortName>
    </recommendedName>
    <alternativeName>
        <fullName evidence="5">Flagellar cap protein</fullName>
    </alternativeName>
</protein>
<evidence type="ECO:0000256" key="5">
    <source>
        <dbReference type="RuleBase" id="RU362066"/>
    </source>
</evidence>
<dbReference type="InterPro" id="IPR003481">
    <property type="entry name" value="FliD_N"/>
</dbReference>
<keyword evidence="5" id="KW-0964">Secreted</keyword>
<proteinExistence type="inferred from homology"/>
<dbReference type="Pfam" id="PF02465">
    <property type="entry name" value="FliD_N"/>
    <property type="match status" value="1"/>
</dbReference>
<dbReference type="PANTHER" id="PTHR30288:SF0">
    <property type="entry name" value="FLAGELLAR HOOK-ASSOCIATED PROTEIN 2"/>
    <property type="match status" value="1"/>
</dbReference>
<gene>
    <name evidence="8" type="ORF">SD1D_0371</name>
</gene>
<evidence type="ECO:0000256" key="3">
    <source>
        <dbReference type="ARBA" id="ARBA00023054"/>
    </source>
</evidence>
<feature type="coiled-coil region" evidence="5">
    <location>
        <begin position="290"/>
        <end position="326"/>
    </location>
</feature>
<evidence type="ECO:0000259" key="7">
    <source>
        <dbReference type="Pfam" id="PF07195"/>
    </source>
</evidence>
<comment type="similarity">
    <text evidence="1 5">Belongs to the FliD family.</text>
</comment>
<keyword evidence="9" id="KW-1185">Reference proteome</keyword>
<dbReference type="InterPro" id="IPR040026">
    <property type="entry name" value="FliD"/>
</dbReference>
<dbReference type="GO" id="GO:0005576">
    <property type="term" value="C:extracellular region"/>
    <property type="evidence" value="ECO:0007669"/>
    <property type="project" value="UniProtKB-SubCell"/>
</dbReference>
<dbReference type="PANTHER" id="PTHR30288">
    <property type="entry name" value="FLAGELLAR CAP/ASSEMBLY PROTEIN FLID"/>
    <property type="match status" value="1"/>
</dbReference>
<dbReference type="GO" id="GO:0007155">
    <property type="term" value="P:cell adhesion"/>
    <property type="evidence" value="ECO:0007669"/>
    <property type="project" value="InterPro"/>
</dbReference>
<keyword evidence="4 5" id="KW-0975">Bacterial flagellum</keyword>
<evidence type="ECO:0000256" key="1">
    <source>
        <dbReference type="ARBA" id="ARBA00009764"/>
    </source>
</evidence>
<feature type="domain" description="Flagellar hook-associated protein 2 N-terminal" evidence="6">
    <location>
        <begin position="11"/>
        <end position="108"/>
    </location>
</feature>
<dbReference type="RefSeq" id="WP_058257347.1">
    <property type="nucleotide sequence ID" value="NZ_LN879430.1"/>
</dbReference>
<evidence type="ECO:0000256" key="4">
    <source>
        <dbReference type="ARBA" id="ARBA00023143"/>
    </source>
</evidence>
<accession>A0A0K8J3G4</accession>
<organism evidence="8 9">
    <name type="scientific">Herbinix luporum</name>
    <dbReference type="NCBI Taxonomy" id="1679721"/>
    <lineage>
        <taxon>Bacteria</taxon>
        <taxon>Bacillati</taxon>
        <taxon>Bacillota</taxon>
        <taxon>Clostridia</taxon>
        <taxon>Lachnospirales</taxon>
        <taxon>Lachnospiraceae</taxon>
        <taxon>Herbinix</taxon>
    </lineage>
</organism>
<evidence type="ECO:0000313" key="9">
    <source>
        <dbReference type="Proteomes" id="UP000196053"/>
    </source>
</evidence>
<feature type="coiled-coil region" evidence="5">
    <location>
        <begin position="592"/>
        <end position="619"/>
    </location>
</feature>
<comment type="subunit">
    <text evidence="2 5">Homopentamer.</text>
</comment>
<dbReference type="GO" id="GO:0071973">
    <property type="term" value="P:bacterial-type flagellum-dependent cell motility"/>
    <property type="evidence" value="ECO:0007669"/>
    <property type="project" value="TreeGrafter"/>
</dbReference>